<feature type="compositionally biased region" description="Low complexity" evidence="4">
    <location>
        <begin position="10"/>
        <end position="43"/>
    </location>
</feature>
<feature type="region of interest" description="Disordered" evidence="4">
    <location>
        <begin position="363"/>
        <end position="385"/>
    </location>
</feature>
<dbReference type="Proteomes" id="UP000324748">
    <property type="component" value="Unassembled WGS sequence"/>
</dbReference>
<dbReference type="InterPro" id="IPR015943">
    <property type="entry name" value="WD40/YVTN_repeat-like_dom_sf"/>
</dbReference>
<keyword evidence="7" id="KW-1185">Reference proteome</keyword>
<accession>A0A5B0QBT6</accession>
<dbReference type="OrthoDB" id="341486at2759"/>
<feature type="region of interest" description="Disordered" evidence="4">
    <location>
        <begin position="204"/>
        <end position="249"/>
    </location>
</feature>
<feature type="compositionally biased region" description="Polar residues" evidence="4">
    <location>
        <begin position="363"/>
        <end position="374"/>
    </location>
</feature>
<dbReference type="InterPro" id="IPR036322">
    <property type="entry name" value="WD40_repeat_dom_sf"/>
</dbReference>
<evidence type="ECO:0000313" key="6">
    <source>
        <dbReference type="EMBL" id="KAA1110363.1"/>
    </source>
</evidence>
<reference evidence="6 7" key="1">
    <citation type="submission" date="2019-05" db="EMBL/GenBank/DDBJ databases">
        <title>Emergence of the Ug99 lineage of the wheat stem rust pathogen through somatic hybridization.</title>
        <authorList>
            <person name="Li F."/>
            <person name="Upadhyaya N.M."/>
            <person name="Sperschneider J."/>
            <person name="Matny O."/>
            <person name="Nguyen-Phuc H."/>
            <person name="Mago R."/>
            <person name="Raley C."/>
            <person name="Miller M.E."/>
            <person name="Silverstein K.A.T."/>
            <person name="Henningsen E."/>
            <person name="Hirsch C.D."/>
            <person name="Visser B."/>
            <person name="Pretorius Z.A."/>
            <person name="Steffenson B.J."/>
            <person name="Schwessinger B."/>
            <person name="Dodds P.N."/>
            <person name="Figueroa M."/>
        </authorList>
    </citation>
    <scope>NUCLEOTIDE SEQUENCE [LARGE SCALE GENOMIC DNA]</scope>
    <source>
        <strain evidence="6">21-0</strain>
    </source>
</reference>
<evidence type="ECO:0000256" key="3">
    <source>
        <dbReference type="ARBA" id="ARBA00022737"/>
    </source>
</evidence>
<feature type="region of interest" description="Disordered" evidence="4">
    <location>
        <begin position="1322"/>
        <end position="1342"/>
    </location>
</feature>
<keyword evidence="3" id="KW-0677">Repeat</keyword>
<keyword evidence="2" id="KW-0853">WD repeat</keyword>
<comment type="similarity">
    <text evidence="1">Belongs to the WD repeat mio family.</text>
</comment>
<dbReference type="PANTHER" id="PTHR16453">
    <property type="entry name" value="WD40 DOMAIN-CONTAINING PROTEIN MIO FAMILY MEMBER"/>
    <property type="match status" value="1"/>
</dbReference>
<dbReference type="CDD" id="cd16691">
    <property type="entry name" value="mRING-H2-C3H3C2_Mio"/>
    <property type="match status" value="1"/>
</dbReference>
<sequence length="1342" mass="146552">MPQKNHHQHNNNNINNNNTNQHQQTTSNNNNNNNTTNNNNNNNCQSRRFTLLQDPSLNPTGKFLVVSNSELRSYQAWKVSEQQQINYRSISFRSDLPYSYKCVDWSTTRQGFDLVAAGTSTGRAFLVTLPYAHHPTSKPELYSPHPIISFSTGRSTRPCNSIAFSPCGKLLALALDKARDYGLQIYDLDRILGLSQAIASNNHEPIPPSIKNSLPPPSSPAPPSSITNQYSPELVISPHPTSSATDPHSDQLALAQAINAETVHAIEFILITPASNQPSLLAASSSKLMALYDLRSPGTKNTDHTLNPDFATGVLNPVSQWPARSILGIKADPLVAYRFATWGDDRCVKLWDSRKTSECVLQFSQDDPNPTSARGSRKTEGSIKAEHSNQILSVTWSKARKGLLATLSSDSSRVRIWDIVDGNPPVQSARNWGDGSLLNPFGTRTNLPPGSGSSSTSPASFPNVAANFRKSAIAPRGSSPSTSPREKVQLPNYTILSSRLLKPFSRPSQAIVAAHMPTLGGTTASNSSLEYCCNLLSISREGHLEFLESKSPGEASFGARGQTAYSDGVRLRIEWHPLNHTTNRPQPETQNTTSIPMSTESSNTITASIRSPPRLDLDPQQPLPLDLKTCSFQDVAELRLANKFGRHLLGMPHPIDNRCSINLPTAELNSGPLKNDISMVMMKRALSGYGPNPMKNEHLVPGDPVLGAFWEWITHSDKLSQQGTGLVNGYDFSFQGVLAIMKGFLPVDQQQQQQQQQSFGTDLGTPPSQRRGAQMTTPERFGVEFLRSPKPTNNNNPPPPQNPNYSKQVSQYLKALRTFNHSHQVENFTISSEFSDQRQTALFLCGPDYNSGKIEEVLTKYEQMGMYGKACAIALFSGNTQRAITSLQRSDDLQLRTLAPPLATHLNTQRHGQARDPIFDQVCRQLSDERTSEPYLRAIFAYCATCDWREVIDETGLPLKDRLAVGLRFLSDEEIFHWLEESARDAIQSGDLEGILLTGLNHAGLLKSKKTDEMLEGKVSKSRGSSDESRDLLGPGFRLIQTYVNRTGDLQTAALASHLVVPTRLREPTAERWVDSYRRLLDRWTLFNVRVELDISRGLKARQSLTTSLNSTGTTTTSSSSLFPSQAVNPNSLVIAPPQLLLRCQHCLEVLSDGPNVRAQLHRISERAPPVLIPPIVSSSSSSSAAAASVAASAFTSASASSASVSASASPVGFSNLPGNPAAIGPASSKKNMPSNNPLFVQSKQTNRCRMCGKGLPKCSICLIPLTINDSRTPSIWAWCHRCRHVGHAHHLDLWASRGNLVCPVSGCDCLCWDASGPASFPLPASSPSPSSASSPSSPSLK</sequence>
<dbReference type="PANTHER" id="PTHR16453:SF9">
    <property type="entry name" value="GATOR COMPLEX PROTEIN MIOS"/>
    <property type="match status" value="1"/>
</dbReference>
<dbReference type="InterPro" id="IPR001680">
    <property type="entry name" value="WD40_rpt"/>
</dbReference>
<feature type="domain" description="MIOS-like alpha-solenoid" evidence="5">
    <location>
        <begin position="832"/>
        <end position="968"/>
    </location>
</feature>
<proteinExistence type="inferred from homology"/>
<organism evidence="6 7">
    <name type="scientific">Puccinia graminis f. sp. tritici</name>
    <dbReference type="NCBI Taxonomy" id="56615"/>
    <lineage>
        <taxon>Eukaryota</taxon>
        <taxon>Fungi</taxon>
        <taxon>Dikarya</taxon>
        <taxon>Basidiomycota</taxon>
        <taxon>Pucciniomycotina</taxon>
        <taxon>Pucciniomycetes</taxon>
        <taxon>Pucciniales</taxon>
        <taxon>Pucciniaceae</taxon>
        <taxon>Puccinia</taxon>
    </lineage>
</organism>
<dbReference type="EMBL" id="VSWC01000027">
    <property type="protein sequence ID" value="KAA1110363.1"/>
    <property type="molecule type" value="Genomic_DNA"/>
</dbReference>
<evidence type="ECO:0000256" key="2">
    <source>
        <dbReference type="ARBA" id="ARBA00022574"/>
    </source>
</evidence>
<evidence type="ECO:0000313" key="7">
    <source>
        <dbReference type="Proteomes" id="UP000324748"/>
    </source>
</evidence>
<evidence type="ECO:0000256" key="4">
    <source>
        <dbReference type="SAM" id="MobiDB-lite"/>
    </source>
</evidence>
<feature type="domain" description="MIOS-like alpha-solenoid" evidence="5">
    <location>
        <begin position="681"/>
        <end position="747"/>
    </location>
</feature>
<name>A0A5B0QBT6_PUCGR</name>
<feature type="region of interest" description="Disordered" evidence="4">
    <location>
        <begin position="749"/>
        <end position="806"/>
    </location>
</feature>
<gene>
    <name evidence="6" type="ORF">PGT21_019143</name>
</gene>
<evidence type="ECO:0000256" key="1">
    <source>
        <dbReference type="ARBA" id="ARBA00009713"/>
    </source>
</evidence>
<dbReference type="InterPro" id="IPR049092">
    <property type="entry name" value="MIOS_a-sol"/>
</dbReference>
<protein>
    <recommendedName>
        <fullName evidence="5">MIOS-like alpha-solenoid domain-containing protein</fullName>
    </recommendedName>
</protein>
<feature type="region of interest" description="Disordered" evidence="4">
    <location>
        <begin position="1"/>
        <end position="46"/>
    </location>
</feature>
<dbReference type="InterPro" id="IPR031488">
    <property type="entry name" value="Zn_ribbon_mio"/>
</dbReference>
<feature type="region of interest" description="Disordered" evidence="4">
    <location>
        <begin position="579"/>
        <end position="600"/>
    </location>
</feature>
<feature type="compositionally biased region" description="Pro residues" evidence="4">
    <location>
        <begin position="214"/>
        <end position="223"/>
    </location>
</feature>
<dbReference type="SMART" id="SM00320">
    <property type="entry name" value="WD40"/>
    <property type="match status" value="3"/>
</dbReference>
<evidence type="ECO:0000259" key="5">
    <source>
        <dbReference type="Pfam" id="PF21719"/>
    </source>
</evidence>
<dbReference type="InterPro" id="IPR037593">
    <property type="entry name" value="MIOS/Sea4"/>
</dbReference>
<dbReference type="Gene3D" id="2.130.10.10">
    <property type="entry name" value="YVTN repeat-like/Quinoprotein amine dehydrogenase"/>
    <property type="match status" value="2"/>
</dbReference>
<feature type="region of interest" description="Disordered" evidence="4">
    <location>
        <begin position="428"/>
        <end position="461"/>
    </location>
</feature>
<dbReference type="Pfam" id="PF21719">
    <property type="entry name" value="MIOS_a-sol"/>
    <property type="match status" value="2"/>
</dbReference>
<comment type="caution">
    <text evidence="6">The sequence shown here is derived from an EMBL/GenBank/DDBJ whole genome shotgun (WGS) entry which is preliminary data.</text>
</comment>
<dbReference type="SUPFAM" id="SSF50978">
    <property type="entry name" value="WD40 repeat-like"/>
    <property type="match status" value="1"/>
</dbReference>
<feature type="compositionally biased region" description="Low complexity" evidence="4">
    <location>
        <begin position="448"/>
        <end position="461"/>
    </location>
</feature>
<dbReference type="GO" id="GO:0005737">
    <property type="term" value="C:cytoplasm"/>
    <property type="evidence" value="ECO:0007669"/>
    <property type="project" value="TreeGrafter"/>
</dbReference>
<dbReference type="GO" id="GO:1904263">
    <property type="term" value="P:positive regulation of TORC1 signaling"/>
    <property type="evidence" value="ECO:0007669"/>
    <property type="project" value="TreeGrafter"/>
</dbReference>